<dbReference type="Gene3D" id="2.60.200.60">
    <property type="match status" value="2"/>
</dbReference>
<comment type="caution">
    <text evidence="1">The sequence shown here is derived from an EMBL/GenBank/DDBJ whole genome shotgun (WGS) entry which is preliminary data.</text>
</comment>
<proteinExistence type="predicted"/>
<dbReference type="Proteomes" id="UP001467669">
    <property type="component" value="Unassembled WGS sequence"/>
</dbReference>
<protein>
    <submittedName>
        <fullName evidence="1">PAAR domain-containing protein</fullName>
    </submittedName>
</protein>
<dbReference type="Pfam" id="PF05488">
    <property type="entry name" value="PAAR_motif"/>
    <property type="match status" value="1"/>
</dbReference>
<dbReference type="RefSeq" id="WP_342407467.1">
    <property type="nucleotide sequence ID" value="NZ_JBCFXD010000011.1"/>
</dbReference>
<reference evidence="1 2" key="1">
    <citation type="submission" date="2024-04" db="EMBL/GenBank/DDBJ databases">
        <title>Draft Genome Sequence of Isolates Cultured from Underwater Hawaii Seamounts in the North Pacific Ocean.</title>
        <authorList>
            <person name="Sharma I."/>
            <person name="Darden B."/>
            <person name="Creggett J."/>
            <person name="Taylor S."/>
            <person name="Grant M.P."/>
            <person name="Scott J."/>
            <person name="Attles S."/>
            <person name="Walker S."/>
            <person name="Johnson G."/>
            <person name="St. Cloud C."/>
        </authorList>
    </citation>
    <scope>NUCLEOTIDE SEQUENCE [LARGE SCALE GENOMIC DNA]</scope>
    <source>
        <strain evidence="1 2">03GJ23</strain>
    </source>
</reference>
<evidence type="ECO:0000313" key="1">
    <source>
        <dbReference type="EMBL" id="MEL7560486.1"/>
    </source>
</evidence>
<organism evidence="1 2">
    <name type="scientific">Stutzerimonas chloritidismutans</name>
    <name type="common">Pseudomonas chloritidismutans</name>
    <dbReference type="NCBI Taxonomy" id="203192"/>
    <lineage>
        <taxon>Bacteria</taxon>
        <taxon>Pseudomonadati</taxon>
        <taxon>Pseudomonadota</taxon>
        <taxon>Gammaproteobacteria</taxon>
        <taxon>Pseudomonadales</taxon>
        <taxon>Pseudomonadaceae</taxon>
        <taxon>Stutzerimonas</taxon>
    </lineage>
</organism>
<accession>A0ABU9M9Z8</accession>
<keyword evidence="2" id="KW-1185">Reference proteome</keyword>
<gene>
    <name evidence="1" type="ORF">AAGW23_16705</name>
</gene>
<evidence type="ECO:0000313" key="2">
    <source>
        <dbReference type="Proteomes" id="UP001467669"/>
    </source>
</evidence>
<name>A0ABU9M9Z8_STUCH</name>
<dbReference type="EMBL" id="JBCFXD010000011">
    <property type="protein sequence ID" value="MEL7560486.1"/>
    <property type="molecule type" value="Genomic_DNA"/>
</dbReference>
<dbReference type="InterPro" id="IPR008727">
    <property type="entry name" value="PAAR_motif"/>
</dbReference>
<dbReference type="CDD" id="cd14743">
    <property type="entry name" value="PAAR_CT_1"/>
    <property type="match status" value="1"/>
</dbReference>
<sequence>MSRIGSLIGSLKTPPNDKVWINTLGMVRARPPDTNASNSDLDHIESHRYRPECTPHAQGRSTMAKPAARLTDLNACPKTGHGTNATTSGSPNVLINGLPTLRVGDSTACGDAVAEGIGSILINGQPIAFLGSATAHGGVIVTGSGNVLVGTQSGSAPFTAPEVLPRHSEQYQLIDSNTGQPVEDALYCVECADGQRFVGYTNAYGNTERVFTNDPQAVVVRWGRDAAKHLKQQGIRF</sequence>